<feature type="transmembrane region" description="Helical" evidence="1">
    <location>
        <begin position="61"/>
        <end position="84"/>
    </location>
</feature>
<evidence type="ECO:0008006" key="4">
    <source>
        <dbReference type="Google" id="ProtNLM"/>
    </source>
</evidence>
<reference evidence="3" key="1">
    <citation type="journal article" date="2019" name="Int. J. Syst. Evol. Microbiol.">
        <title>The Global Catalogue of Microorganisms (GCM) 10K type strain sequencing project: providing services to taxonomists for standard genome sequencing and annotation.</title>
        <authorList>
            <consortium name="The Broad Institute Genomics Platform"/>
            <consortium name="The Broad Institute Genome Sequencing Center for Infectious Disease"/>
            <person name="Wu L."/>
            <person name="Ma J."/>
        </authorList>
    </citation>
    <scope>NUCLEOTIDE SEQUENCE [LARGE SCALE GENOMIC DNA]</scope>
    <source>
        <strain evidence="3">CCUG 53519</strain>
    </source>
</reference>
<name>A0ABW3Q374_9BACL</name>
<keyword evidence="1" id="KW-1133">Transmembrane helix</keyword>
<feature type="transmembrane region" description="Helical" evidence="1">
    <location>
        <begin position="20"/>
        <end position="41"/>
    </location>
</feature>
<evidence type="ECO:0000256" key="1">
    <source>
        <dbReference type="SAM" id="Phobius"/>
    </source>
</evidence>
<dbReference type="Pfam" id="PF11391">
    <property type="entry name" value="DUF2798"/>
    <property type="match status" value="1"/>
</dbReference>
<keyword evidence="1" id="KW-0812">Transmembrane</keyword>
<protein>
    <recommendedName>
        <fullName evidence="4">DUF2798 domain-containing protein</fullName>
    </recommendedName>
</protein>
<evidence type="ECO:0000313" key="3">
    <source>
        <dbReference type="Proteomes" id="UP001597169"/>
    </source>
</evidence>
<proteinExistence type="predicted"/>
<dbReference type="InterPro" id="IPR021529">
    <property type="entry name" value="DUF2798"/>
</dbReference>
<keyword evidence="1" id="KW-0472">Membrane</keyword>
<dbReference type="Proteomes" id="UP001597169">
    <property type="component" value="Unassembled WGS sequence"/>
</dbReference>
<sequence>MGPRARKLAFSLPYDKSKPINSILAIAVCMVPMMVLIMSIYGMIMKSVMVGMGSKGSILTAYLKTVGLNIIAALPAQLLIVGPVSRFLLTKFIKPSPQLQPE</sequence>
<dbReference type="EMBL" id="JBHTKX010000002">
    <property type="protein sequence ID" value="MFD1129986.1"/>
    <property type="molecule type" value="Genomic_DNA"/>
</dbReference>
<organism evidence="2 3">
    <name type="scientific">Paenibacillus provencensis</name>
    <dbReference type="NCBI Taxonomy" id="441151"/>
    <lineage>
        <taxon>Bacteria</taxon>
        <taxon>Bacillati</taxon>
        <taxon>Bacillota</taxon>
        <taxon>Bacilli</taxon>
        <taxon>Bacillales</taxon>
        <taxon>Paenibacillaceae</taxon>
        <taxon>Paenibacillus</taxon>
    </lineage>
</organism>
<dbReference type="RefSeq" id="WP_251582938.1">
    <property type="nucleotide sequence ID" value="NZ_JBHTKX010000002.1"/>
</dbReference>
<comment type="caution">
    <text evidence="2">The sequence shown here is derived from an EMBL/GenBank/DDBJ whole genome shotgun (WGS) entry which is preliminary data.</text>
</comment>
<accession>A0ABW3Q374</accession>
<keyword evidence="3" id="KW-1185">Reference proteome</keyword>
<evidence type="ECO:0000313" key="2">
    <source>
        <dbReference type="EMBL" id="MFD1129986.1"/>
    </source>
</evidence>
<gene>
    <name evidence="2" type="ORF">ACFQ3J_17595</name>
</gene>